<sequence>MPSLYLPLCIGLPRSNISDVVHHFRVAIEPIDFFIMELQQMHPSFTQSHKFA</sequence>
<dbReference type="AlphaFoldDB" id="A0A2C9USD8"/>
<name>A0A2C9USD8_MANES</name>
<evidence type="ECO:0000313" key="1">
    <source>
        <dbReference type="EMBL" id="OAY33706.1"/>
    </source>
</evidence>
<protein>
    <submittedName>
        <fullName evidence="1">Uncharacterized protein</fullName>
    </submittedName>
</protein>
<organism evidence="1">
    <name type="scientific">Manihot esculenta</name>
    <name type="common">Cassava</name>
    <name type="synonym">Jatropha manihot</name>
    <dbReference type="NCBI Taxonomy" id="3983"/>
    <lineage>
        <taxon>Eukaryota</taxon>
        <taxon>Viridiplantae</taxon>
        <taxon>Streptophyta</taxon>
        <taxon>Embryophyta</taxon>
        <taxon>Tracheophyta</taxon>
        <taxon>Spermatophyta</taxon>
        <taxon>Magnoliopsida</taxon>
        <taxon>eudicotyledons</taxon>
        <taxon>Gunneridae</taxon>
        <taxon>Pentapetalae</taxon>
        <taxon>rosids</taxon>
        <taxon>fabids</taxon>
        <taxon>Malpighiales</taxon>
        <taxon>Euphorbiaceae</taxon>
        <taxon>Crotonoideae</taxon>
        <taxon>Manihoteae</taxon>
        <taxon>Manihot</taxon>
    </lineage>
</organism>
<reference evidence="1" key="1">
    <citation type="submission" date="2016-02" db="EMBL/GenBank/DDBJ databases">
        <title>WGS assembly of Manihot esculenta.</title>
        <authorList>
            <person name="Bredeson J.V."/>
            <person name="Prochnik S.E."/>
            <person name="Lyons J.B."/>
            <person name="Schmutz J."/>
            <person name="Grimwood J."/>
            <person name="Vrebalov J."/>
            <person name="Bart R.S."/>
            <person name="Amuge T."/>
            <person name="Ferguson M.E."/>
            <person name="Green R."/>
            <person name="Putnam N."/>
            <person name="Stites J."/>
            <person name="Rounsley S."/>
            <person name="Rokhsar D.S."/>
        </authorList>
    </citation>
    <scope>NUCLEOTIDE SEQUENCE [LARGE SCALE GENOMIC DNA]</scope>
    <source>
        <tissue evidence="1">Leaf</tissue>
    </source>
</reference>
<proteinExistence type="predicted"/>
<gene>
    <name evidence="1" type="ORF">MANES_13G117400</name>
</gene>
<accession>A0A2C9USD8</accession>
<dbReference type="EMBL" id="CM004399">
    <property type="protein sequence ID" value="OAY33706.1"/>
    <property type="molecule type" value="Genomic_DNA"/>
</dbReference>